<name>A0AAU7DRS0_9BACT</name>
<comment type="function">
    <text evidence="5">An accessory protein needed during the final step in the assembly of 30S ribosomal subunit, possibly for assembly of the head region. Essential for efficient processing of 16S rRNA. May be needed both before and after RbfA during the maturation of 16S rRNA. It has affinity for free ribosomal 30S subunits but not for 70S ribosomes.</text>
</comment>
<keyword evidence="3 5" id="KW-0698">rRNA processing</keyword>
<dbReference type="GO" id="GO:0042274">
    <property type="term" value="P:ribosomal small subunit biogenesis"/>
    <property type="evidence" value="ECO:0007669"/>
    <property type="project" value="UniProtKB-UniRule"/>
</dbReference>
<evidence type="ECO:0000256" key="3">
    <source>
        <dbReference type="ARBA" id="ARBA00022552"/>
    </source>
</evidence>
<keyword evidence="4 5" id="KW-0143">Chaperone</keyword>
<dbReference type="Gene3D" id="2.40.30.60">
    <property type="entry name" value="RimM"/>
    <property type="match status" value="1"/>
</dbReference>
<dbReference type="GO" id="GO:0005840">
    <property type="term" value="C:ribosome"/>
    <property type="evidence" value="ECO:0007669"/>
    <property type="project" value="InterPro"/>
</dbReference>
<evidence type="ECO:0000256" key="2">
    <source>
        <dbReference type="ARBA" id="ARBA00022517"/>
    </source>
</evidence>
<evidence type="ECO:0000256" key="4">
    <source>
        <dbReference type="ARBA" id="ARBA00023186"/>
    </source>
</evidence>
<dbReference type="GO" id="GO:0043022">
    <property type="term" value="F:ribosome binding"/>
    <property type="evidence" value="ECO:0007669"/>
    <property type="project" value="InterPro"/>
</dbReference>
<comment type="domain">
    <text evidence="5">The PRC barrel domain binds ribosomal protein uS19.</text>
</comment>
<comment type="subcellular location">
    <subcellularLocation>
        <location evidence="5">Cytoplasm</location>
    </subcellularLocation>
</comment>
<evidence type="ECO:0000256" key="1">
    <source>
        <dbReference type="ARBA" id="ARBA00022490"/>
    </source>
</evidence>
<protein>
    <recommendedName>
        <fullName evidence="5">Ribosome maturation factor RimM</fullName>
    </recommendedName>
</protein>
<gene>
    <name evidence="5 8" type="primary">rimM</name>
    <name evidence="8" type="ORF">P8935_11800</name>
</gene>
<dbReference type="SUPFAM" id="SSF50447">
    <property type="entry name" value="Translation proteins"/>
    <property type="match status" value="1"/>
</dbReference>
<dbReference type="AlphaFoldDB" id="A0AAU7DRS0"/>
<evidence type="ECO:0000313" key="8">
    <source>
        <dbReference type="EMBL" id="XBH19977.1"/>
    </source>
</evidence>
<comment type="subunit">
    <text evidence="5">Binds ribosomal protein uS19.</text>
</comment>
<sequence>MASTGWVWLARVKRTQGRKGEVFAEILTDFPEKFAERRKLWLLRDADAALKVGGEANPRELELVHHWLHKGGVVLHFAGVDSISAAEELAGLIVAIPHEERAALGEDELYIGDLIGCVVVDVAGAEPVTVGEIEDVDRIAGPVAILVVRGKSSTDEILVPFAKDYLRRIDMEAKRVEMALPEGLVDLNRPEHS</sequence>
<dbReference type="GO" id="GO:0005737">
    <property type="term" value="C:cytoplasm"/>
    <property type="evidence" value="ECO:0007669"/>
    <property type="project" value="UniProtKB-SubCell"/>
</dbReference>
<dbReference type="InterPro" id="IPR056792">
    <property type="entry name" value="PRC_RimM"/>
</dbReference>
<proteinExistence type="inferred from homology"/>
<dbReference type="InterPro" id="IPR002676">
    <property type="entry name" value="RimM_N"/>
</dbReference>
<evidence type="ECO:0000259" key="6">
    <source>
        <dbReference type="Pfam" id="PF01782"/>
    </source>
</evidence>
<feature type="domain" description="Ribosome maturation factor RimM PRC barrel" evidence="7">
    <location>
        <begin position="113"/>
        <end position="184"/>
    </location>
</feature>
<dbReference type="PANTHER" id="PTHR33692">
    <property type="entry name" value="RIBOSOME MATURATION FACTOR RIMM"/>
    <property type="match status" value="1"/>
</dbReference>
<dbReference type="EMBL" id="CP121196">
    <property type="protein sequence ID" value="XBH19977.1"/>
    <property type="molecule type" value="Genomic_DNA"/>
</dbReference>
<keyword evidence="2 5" id="KW-0690">Ribosome biogenesis</keyword>
<dbReference type="Pfam" id="PF01782">
    <property type="entry name" value="RimM"/>
    <property type="match status" value="1"/>
</dbReference>
<dbReference type="InterPro" id="IPR009000">
    <property type="entry name" value="Transl_B-barrel_sf"/>
</dbReference>
<dbReference type="Pfam" id="PF24986">
    <property type="entry name" value="PRC_RimM"/>
    <property type="match status" value="1"/>
</dbReference>
<dbReference type="NCBIfam" id="TIGR02273">
    <property type="entry name" value="16S_RimM"/>
    <property type="match status" value="1"/>
</dbReference>
<feature type="domain" description="RimM N-terminal" evidence="6">
    <location>
        <begin position="10"/>
        <end position="99"/>
    </location>
</feature>
<evidence type="ECO:0000259" key="7">
    <source>
        <dbReference type="Pfam" id="PF24986"/>
    </source>
</evidence>
<organism evidence="8">
    <name type="scientific">Telmatobacter sp. DSM 110680</name>
    <dbReference type="NCBI Taxonomy" id="3036704"/>
    <lineage>
        <taxon>Bacteria</taxon>
        <taxon>Pseudomonadati</taxon>
        <taxon>Acidobacteriota</taxon>
        <taxon>Terriglobia</taxon>
        <taxon>Terriglobales</taxon>
        <taxon>Acidobacteriaceae</taxon>
        <taxon>Telmatobacter</taxon>
    </lineage>
</organism>
<dbReference type="InterPro" id="IPR011033">
    <property type="entry name" value="PRC_barrel-like_sf"/>
</dbReference>
<dbReference type="Gene3D" id="2.30.30.240">
    <property type="entry name" value="PRC-barrel domain"/>
    <property type="match status" value="1"/>
</dbReference>
<dbReference type="HAMAP" id="MF_00014">
    <property type="entry name" value="Ribosome_mat_RimM"/>
    <property type="match status" value="1"/>
</dbReference>
<dbReference type="GO" id="GO:0006364">
    <property type="term" value="P:rRNA processing"/>
    <property type="evidence" value="ECO:0007669"/>
    <property type="project" value="UniProtKB-UniRule"/>
</dbReference>
<dbReference type="InterPro" id="IPR011961">
    <property type="entry name" value="RimM"/>
</dbReference>
<reference evidence="8" key="1">
    <citation type="submission" date="2023-03" db="EMBL/GenBank/DDBJ databases">
        <title>Edaphobacter sp.</title>
        <authorList>
            <person name="Huber K.J."/>
            <person name="Papendorf J."/>
            <person name="Pilke C."/>
            <person name="Bunk B."/>
            <person name="Sproeer C."/>
            <person name="Pester M."/>
        </authorList>
    </citation>
    <scope>NUCLEOTIDE SEQUENCE</scope>
    <source>
        <strain evidence="8">DSM 110680</strain>
    </source>
</reference>
<dbReference type="SUPFAM" id="SSF50346">
    <property type="entry name" value="PRC-barrel domain"/>
    <property type="match status" value="1"/>
</dbReference>
<accession>A0AAU7DRS0</accession>
<dbReference type="PANTHER" id="PTHR33692:SF1">
    <property type="entry name" value="RIBOSOME MATURATION FACTOR RIMM"/>
    <property type="match status" value="1"/>
</dbReference>
<dbReference type="RefSeq" id="WP_348265200.1">
    <property type="nucleotide sequence ID" value="NZ_CP121196.1"/>
</dbReference>
<comment type="similarity">
    <text evidence="5">Belongs to the RimM family.</text>
</comment>
<keyword evidence="1 5" id="KW-0963">Cytoplasm</keyword>
<dbReference type="InterPro" id="IPR036976">
    <property type="entry name" value="RimM_N_sf"/>
</dbReference>
<evidence type="ECO:0000256" key="5">
    <source>
        <dbReference type="HAMAP-Rule" id="MF_00014"/>
    </source>
</evidence>